<evidence type="ECO:0000256" key="2">
    <source>
        <dbReference type="ARBA" id="ARBA00022801"/>
    </source>
</evidence>
<dbReference type="InterPro" id="IPR050830">
    <property type="entry name" value="Fungal_FAS"/>
</dbReference>
<keyword evidence="4" id="KW-0560">Oxidoreductase</keyword>
<evidence type="ECO:0000259" key="7">
    <source>
        <dbReference type="Pfam" id="PF17828"/>
    </source>
</evidence>
<reference evidence="8" key="1">
    <citation type="journal article" date="2020" name="Fungal Divers.">
        <title>Resolving the Mortierellaceae phylogeny through synthesis of multi-gene phylogenetics and phylogenomics.</title>
        <authorList>
            <person name="Vandepol N."/>
            <person name="Liber J."/>
            <person name="Desiro A."/>
            <person name="Na H."/>
            <person name="Kennedy M."/>
            <person name="Barry K."/>
            <person name="Grigoriev I.V."/>
            <person name="Miller A.N."/>
            <person name="O'Donnell K."/>
            <person name="Stajich J.E."/>
            <person name="Bonito G."/>
        </authorList>
    </citation>
    <scope>NUCLEOTIDE SEQUENCE</scope>
    <source>
        <strain evidence="8">NRRL 28262</strain>
    </source>
</reference>
<dbReference type="InterPro" id="IPR016035">
    <property type="entry name" value="Acyl_Trfase/lysoPLipase"/>
</dbReference>
<dbReference type="SUPFAM" id="SSF51412">
    <property type="entry name" value="Inosine monophosphate dehydrogenase (IMPDH)"/>
    <property type="match status" value="1"/>
</dbReference>
<keyword evidence="3" id="KW-0521">NADP</keyword>
<dbReference type="SUPFAM" id="SSF52151">
    <property type="entry name" value="FabD/lysophospholipase-like"/>
    <property type="match status" value="1"/>
</dbReference>
<dbReference type="PANTHER" id="PTHR10982:SF21">
    <property type="entry name" value="FATTY ACID SYNTHASE SUBUNIT BETA"/>
    <property type="match status" value="1"/>
</dbReference>
<dbReference type="Proteomes" id="UP001194580">
    <property type="component" value="Unassembled WGS sequence"/>
</dbReference>
<evidence type="ECO:0000313" key="8">
    <source>
        <dbReference type="EMBL" id="KAG0272729.1"/>
    </source>
</evidence>
<evidence type="ECO:0000313" key="9">
    <source>
        <dbReference type="Proteomes" id="UP001194580"/>
    </source>
</evidence>
<keyword evidence="2" id="KW-0378">Hydrolase</keyword>
<dbReference type="GO" id="GO:0016787">
    <property type="term" value="F:hydrolase activity"/>
    <property type="evidence" value="ECO:0007669"/>
    <property type="project" value="UniProtKB-KW"/>
</dbReference>
<dbReference type="Pfam" id="PF08354">
    <property type="entry name" value="Fas1-AflB-like_hel"/>
    <property type="match status" value="1"/>
</dbReference>
<dbReference type="Gene3D" id="1.20.1050.120">
    <property type="match status" value="1"/>
</dbReference>
<sequence>MTTAMQSNTLTRPLALKQGTSEVSILVASDVWLAAEQLREEFLISSTESAVAAAPVEGVADEAAPEMELVARFLKFATDKCEQNEQSVQFIPVLKTVFLFFVTKYLKGNDIHVVTRLLAKDTRVIIMNAFFSSLAFLRAMEVLSNQDYTPPTSALFAAAHDGSAKIFAIFGGQGNIEEYFDELADIYTTYTTLVQDYVEDMAAVLRDHARSEDASVFHSKGLDVMAWLRNPDSKPDVAYLVSAPVSLPLIGLVQLMHYYVMLKVLDQTPAQLRDVILGSTGHSQGIISSVVISSSATFDEFFANSRKALGLLFWIGTRSQEVYPQTTLNPAILQDSLSNNEGNPTPMLVVNSLRASEVQKYVEATNRHLPEDRKIKIALINGPRSSICTGPPQSLYGLNLALRKLKAPTGLEQGRVPFSQRKVKFSSRFLPITAPFHSSYLDGVAALVEKDIASYDLSFDPTSMTIPVFSTDSGKDIAGSATITMDLVNQICSLPVHWEKATAMAGLTHVIDFGPGGSSGVGSLTARNKDGTGVQVILAGATEGVNRELSYKPDLFDANPAALRYAPNWASEFQPKLVRSVTGEIHIDTRMSRLLAKPPLMVAGMTPSTVNEGFVSAVMNAGYHIELAGGGHYNEAAVRSKVKKIMHLTTPGAGITLNTLFINVRQWGFQAPLVPKLRREGLPMEGFCCAAGVPSLEVANEFITDMLEAGIRHISFKPGSVESIRQVLAIAAAHPDMPIILQWTGGRAGGHHSFEDFHQPLLETYSAIRRHSNVVLVAGSGFGGAEDTYPYLTGDWSVQLDYPPMPFDGMLFGSRVMVAKEGMASLGVKQAIVDAPGVGDSEWEKTYKGPTGGVMTVRSELGEPIHKIATRGVKFWKEMDDTIFGLPKDKRAAALLAKKDYIIKRLNADFQKVWFGKKADGTVADLQDMTYEEVINRLMELLFIKHEERWIDHSHRNLLGDILRRIEERFVGVEKHSIVQTYSQLDIPFEFAQEFINTYSLTKTQLLTTEDVGYFLFLMNRRGQKPVPFIPVLDKDFEVWFKKDSLWQAEDLAAVVDQDVQRTCILQGPTAVRYATKVDEPVKDILDGIFHSHIASLKERYYNNDDASIPQVEYFGGKPARYEAALSAIAPLV</sequence>
<keyword evidence="9" id="KW-1185">Reference proteome</keyword>
<dbReference type="InterPro" id="IPR041099">
    <property type="entry name" value="FAS1_N"/>
</dbReference>
<dbReference type="Gene3D" id="1.20.930.70">
    <property type="match status" value="1"/>
</dbReference>
<dbReference type="Gene3D" id="3.20.20.70">
    <property type="entry name" value="Aldolase class I"/>
    <property type="match status" value="2"/>
</dbReference>
<dbReference type="InterPro" id="IPR003965">
    <property type="entry name" value="Fatty_acid_synthase"/>
</dbReference>
<keyword evidence="1" id="KW-0808">Transferase</keyword>
<dbReference type="GO" id="GO:0004318">
    <property type="term" value="F:enoyl-[acyl-carrier-protein] reductase (NADH) activity"/>
    <property type="evidence" value="ECO:0007669"/>
    <property type="project" value="InterPro"/>
</dbReference>
<evidence type="ECO:0000256" key="1">
    <source>
        <dbReference type="ARBA" id="ARBA00022679"/>
    </source>
</evidence>
<dbReference type="AlphaFoldDB" id="A0AAD4DAD1"/>
<organism evidence="8 9">
    <name type="scientific">Linnemannia exigua</name>
    <dbReference type="NCBI Taxonomy" id="604196"/>
    <lineage>
        <taxon>Eukaryota</taxon>
        <taxon>Fungi</taxon>
        <taxon>Fungi incertae sedis</taxon>
        <taxon>Mucoromycota</taxon>
        <taxon>Mortierellomycotina</taxon>
        <taxon>Mortierellomycetes</taxon>
        <taxon>Mortierellales</taxon>
        <taxon>Mortierellaceae</taxon>
        <taxon>Linnemannia</taxon>
    </lineage>
</organism>
<evidence type="ECO:0000256" key="4">
    <source>
        <dbReference type="ARBA" id="ARBA00023002"/>
    </source>
</evidence>
<feature type="non-terminal residue" evidence="8">
    <location>
        <position position="1"/>
    </location>
</feature>
<dbReference type="InterPro" id="IPR032088">
    <property type="entry name" value="SAT"/>
</dbReference>
<dbReference type="FunFam" id="1.20.930.70:FF:000001">
    <property type="entry name" value="Fatty acid synthase beta subunit dehydratase"/>
    <property type="match status" value="1"/>
</dbReference>
<dbReference type="PANTHER" id="PTHR10982">
    <property type="entry name" value="MALONYL COA-ACYL CARRIER PROTEIN TRANSACYLASE"/>
    <property type="match status" value="1"/>
</dbReference>
<dbReference type="GO" id="GO:0005835">
    <property type="term" value="C:fatty acid synthase complex"/>
    <property type="evidence" value="ECO:0007669"/>
    <property type="project" value="InterPro"/>
</dbReference>
<dbReference type="Pfam" id="PF16073">
    <property type="entry name" value="SAT"/>
    <property type="match status" value="1"/>
</dbReference>
<feature type="domain" description="Starter acyltransferase (SAT)" evidence="6">
    <location>
        <begin position="169"/>
        <end position="421"/>
    </location>
</feature>
<dbReference type="Gene3D" id="3.40.366.10">
    <property type="entry name" value="Malonyl-Coenzyme A Acyl Carrier Protein, domain 2"/>
    <property type="match status" value="2"/>
</dbReference>
<name>A0AAD4DAD1_9FUNG</name>
<feature type="domain" description="Fatty acid synthase beta subunit AflB /Fas1-like central" evidence="5">
    <location>
        <begin position="738"/>
        <end position="1086"/>
    </location>
</feature>
<feature type="domain" description="Fatty acid synthase subunit beta N-terminal" evidence="7">
    <location>
        <begin position="11"/>
        <end position="135"/>
    </location>
</feature>
<dbReference type="Pfam" id="PF17828">
    <property type="entry name" value="FAS_N"/>
    <property type="match status" value="1"/>
</dbReference>
<dbReference type="FunFam" id="3.20.20.70:FF:000078">
    <property type="entry name" value="Fatty acid synthase beta subunit dehydratase"/>
    <property type="match status" value="1"/>
</dbReference>
<evidence type="ECO:0000259" key="6">
    <source>
        <dbReference type="Pfam" id="PF16073"/>
    </source>
</evidence>
<dbReference type="InterPro" id="IPR013785">
    <property type="entry name" value="Aldolase_TIM"/>
</dbReference>
<gene>
    <name evidence="8" type="primary">FAS1</name>
    <name evidence="8" type="ORF">BGZ95_011489</name>
</gene>
<dbReference type="Gene3D" id="6.20.240.10">
    <property type="match status" value="1"/>
</dbReference>
<comment type="caution">
    <text evidence="8">The sequence shown here is derived from an EMBL/GenBank/DDBJ whole genome shotgun (WGS) entry which is preliminary data.</text>
</comment>
<dbReference type="InterPro" id="IPR001227">
    <property type="entry name" value="Ac_transferase_dom_sf"/>
</dbReference>
<proteinExistence type="predicted"/>
<evidence type="ECO:0000256" key="3">
    <source>
        <dbReference type="ARBA" id="ARBA00022857"/>
    </source>
</evidence>
<accession>A0AAD4DAD1</accession>
<dbReference type="FunFam" id="3.40.366.10:FF:000007">
    <property type="entry name" value="Fatty acid synthase beta subunit dehydratase"/>
    <property type="match status" value="1"/>
</dbReference>
<protein>
    <submittedName>
        <fullName evidence="8">Beta subunit of fatty acid synthetase</fullName>
    </submittedName>
</protein>
<dbReference type="PRINTS" id="PR01483">
    <property type="entry name" value="FASYNTHASE"/>
</dbReference>
<dbReference type="GO" id="GO:0006633">
    <property type="term" value="P:fatty acid biosynthetic process"/>
    <property type="evidence" value="ECO:0007669"/>
    <property type="project" value="InterPro"/>
</dbReference>
<dbReference type="GO" id="GO:0004312">
    <property type="term" value="F:fatty acid synthase activity"/>
    <property type="evidence" value="ECO:0007669"/>
    <property type="project" value="InterPro"/>
</dbReference>
<dbReference type="InterPro" id="IPR013565">
    <property type="entry name" value="Fas1/AflB-like_central"/>
</dbReference>
<dbReference type="EMBL" id="JAAAIL010000871">
    <property type="protein sequence ID" value="KAG0272729.1"/>
    <property type="molecule type" value="Genomic_DNA"/>
</dbReference>
<evidence type="ECO:0000259" key="5">
    <source>
        <dbReference type="Pfam" id="PF08354"/>
    </source>
</evidence>
<dbReference type="FunFam" id="3.40.366.10:FF:000006">
    <property type="entry name" value="Fatty acid synthase beta subunit dehydratase"/>
    <property type="match status" value="1"/>
</dbReference>